<keyword evidence="4" id="KW-1185">Reference proteome</keyword>
<evidence type="ECO:0000313" key="4">
    <source>
        <dbReference type="Proteomes" id="UP000722989"/>
    </source>
</evidence>
<evidence type="ECO:0000256" key="2">
    <source>
        <dbReference type="SAM" id="Phobius"/>
    </source>
</evidence>
<sequence length="197" mass="20135">MSAPAGSPYGPDPGFGPGAAGGPVGPGGPGGPSGPGGEGAPPPPQGPGVTPPFTAPPADRNRRGLWIGLGIGALVLILCCVGGIAGFGLLAVGTSRQIQADATKVVRGYLDALENGEYDTAYSYLCSDLKGRVTSTQFAQVQERRPRPVGYDIHQVQIGNAIIVPVDVRYEDGSAALRTFELRQEPGGSELRICRGT</sequence>
<accession>A0ABX0Y0T7</accession>
<evidence type="ECO:0000313" key="3">
    <source>
        <dbReference type="EMBL" id="NJC71064.1"/>
    </source>
</evidence>
<dbReference type="EMBL" id="JAATVY010000009">
    <property type="protein sequence ID" value="NJC71064.1"/>
    <property type="molecule type" value="Genomic_DNA"/>
</dbReference>
<protein>
    <recommendedName>
        <fullName evidence="5">DUF4878 domain-containing protein</fullName>
    </recommendedName>
</protein>
<evidence type="ECO:0000256" key="1">
    <source>
        <dbReference type="SAM" id="MobiDB-lite"/>
    </source>
</evidence>
<feature type="compositionally biased region" description="Gly residues" evidence="1">
    <location>
        <begin position="13"/>
        <end position="39"/>
    </location>
</feature>
<proteinExistence type="predicted"/>
<feature type="compositionally biased region" description="Pro residues" evidence="1">
    <location>
        <begin position="40"/>
        <end position="55"/>
    </location>
</feature>
<reference evidence="3 4" key="1">
    <citation type="submission" date="2020-03" db="EMBL/GenBank/DDBJ databases">
        <title>WGS of the type strain of Planosporangium spp.</title>
        <authorList>
            <person name="Thawai C."/>
        </authorList>
    </citation>
    <scope>NUCLEOTIDE SEQUENCE [LARGE SCALE GENOMIC DNA]</scope>
    <source>
        <strain evidence="3 4">TBRC 5610</strain>
    </source>
</reference>
<feature type="transmembrane region" description="Helical" evidence="2">
    <location>
        <begin position="65"/>
        <end position="92"/>
    </location>
</feature>
<comment type="caution">
    <text evidence="3">The sequence shown here is derived from an EMBL/GenBank/DDBJ whole genome shotgun (WGS) entry which is preliminary data.</text>
</comment>
<gene>
    <name evidence="3" type="ORF">HC031_15285</name>
</gene>
<dbReference type="RefSeq" id="WP_167925862.1">
    <property type="nucleotide sequence ID" value="NZ_JAATVY010000009.1"/>
</dbReference>
<keyword evidence="2" id="KW-0812">Transmembrane</keyword>
<name>A0ABX0Y0T7_9ACTN</name>
<keyword evidence="2" id="KW-1133">Transmembrane helix</keyword>
<feature type="region of interest" description="Disordered" evidence="1">
    <location>
        <begin position="1"/>
        <end position="57"/>
    </location>
</feature>
<keyword evidence="2" id="KW-0472">Membrane</keyword>
<evidence type="ECO:0008006" key="5">
    <source>
        <dbReference type="Google" id="ProtNLM"/>
    </source>
</evidence>
<organism evidence="3 4">
    <name type="scientific">Planosporangium thailandense</name>
    <dbReference type="NCBI Taxonomy" id="765197"/>
    <lineage>
        <taxon>Bacteria</taxon>
        <taxon>Bacillati</taxon>
        <taxon>Actinomycetota</taxon>
        <taxon>Actinomycetes</taxon>
        <taxon>Micromonosporales</taxon>
        <taxon>Micromonosporaceae</taxon>
        <taxon>Planosporangium</taxon>
    </lineage>
</organism>
<dbReference type="Proteomes" id="UP000722989">
    <property type="component" value="Unassembled WGS sequence"/>
</dbReference>